<dbReference type="InterPro" id="IPR050641">
    <property type="entry name" value="RIFMO-like"/>
</dbReference>
<accession>A0ABR1YSM8</accession>
<feature type="compositionally biased region" description="Low complexity" evidence="4">
    <location>
        <begin position="506"/>
        <end position="519"/>
    </location>
</feature>
<reference evidence="6 7" key="1">
    <citation type="submission" date="2024-04" db="EMBL/GenBank/DDBJ databases">
        <title>Phyllosticta paracitricarpa is synonymous to the EU quarantine fungus P. citricarpa based on phylogenomic analyses.</title>
        <authorList>
            <consortium name="Lawrence Berkeley National Laboratory"/>
            <person name="Van Ingen-Buijs V.A."/>
            <person name="Van Westerhoven A.C."/>
            <person name="Haridas S."/>
            <person name="Skiadas P."/>
            <person name="Martin F."/>
            <person name="Groenewald J.Z."/>
            <person name="Crous P.W."/>
            <person name="Seidl M.F."/>
        </authorList>
    </citation>
    <scope>NUCLEOTIDE SEQUENCE [LARGE SCALE GENOMIC DNA]</scope>
    <source>
        <strain evidence="6 7">CBS 123374</strain>
    </source>
</reference>
<evidence type="ECO:0000259" key="5">
    <source>
        <dbReference type="Pfam" id="PF01494"/>
    </source>
</evidence>
<feature type="domain" description="FAD-binding" evidence="5">
    <location>
        <begin position="8"/>
        <end position="358"/>
    </location>
</feature>
<evidence type="ECO:0000256" key="2">
    <source>
        <dbReference type="ARBA" id="ARBA00022827"/>
    </source>
</evidence>
<feature type="region of interest" description="Disordered" evidence="4">
    <location>
        <begin position="499"/>
        <end position="540"/>
    </location>
</feature>
<keyword evidence="1" id="KW-0285">Flavoprotein</keyword>
<dbReference type="PANTHER" id="PTHR43004">
    <property type="entry name" value="TRK SYSTEM POTASSIUM UPTAKE PROTEIN"/>
    <property type="match status" value="1"/>
</dbReference>
<dbReference type="InterPro" id="IPR036188">
    <property type="entry name" value="FAD/NAD-bd_sf"/>
</dbReference>
<evidence type="ECO:0000256" key="4">
    <source>
        <dbReference type="SAM" id="MobiDB-lite"/>
    </source>
</evidence>
<dbReference type="PRINTS" id="PR00420">
    <property type="entry name" value="RNGMNOXGNASE"/>
</dbReference>
<dbReference type="PANTHER" id="PTHR43004:SF8">
    <property type="entry name" value="FAD-BINDING DOMAIN-CONTAINING PROTEIN-RELATED"/>
    <property type="match status" value="1"/>
</dbReference>
<dbReference type="Gene3D" id="3.30.9.10">
    <property type="entry name" value="D-Amino Acid Oxidase, subunit A, domain 2"/>
    <property type="match status" value="1"/>
</dbReference>
<sequence length="714" mass="77880">MSGSPKHPVAIVGGGPIGLSCSILLSLRKIPHILFERHAGTAIHPKACGINQRTTEIFRVMGIEEEVYAVSAPQEIAGRTAWYTDIGPEAKEIASRDAWGGGPYAEEYAKHGPTRYAILPQIRLEPILKRRAEQLNPTGIKYSAEVTSLSDSAQQGTATLQVRHLSNPSSPEETIRARFVICADGGRSFTSALSIPWLGERDIFNMVTAHMRAPLRAIHPDPNNFITWLTHPDRGGSTNTGFLYQIGPWPLKDNGHNEEWVFVCSPNADDPARFDKAALERRIRDTLGIDEDVPVDVLSLSHWNVNAIHAATYRAGQRGRVFLVGDAAHKIPPWGALGMNTGIQDAFNLIWKLAMVLDPPPALLGMTEGLESPKGFIGSASSGLALYEDDMACLSPLLDSYSTERLPLGRAVGLSSLHNLRAHSLVLDAALGLEPGTDPATVSRNRAAISAYFDPAHPAYDEKRTAVRKALSVLDREFKAPGTEVGWFYPGVGARMAPAGDMNAGSEPSQQLPTPLPSSVAVPRDPLEGGQLDPDGAFRSDVYAPSTLPGHHLPHVWVTRRRPGGEKAGKEKQKEEKSTALRDLIPLDRLLLIARRRGIGWESVAWGLIQGVVVQERDIVEDTPPFAKKEQLGDVMWREMAVWDDDAVGTWAAVCGVSERGAVLVRPDGIVAWRGEWSDDLATKGLWGRVVRRALYLESTDSGEPVEYIRGRLS</sequence>
<keyword evidence="7" id="KW-1185">Reference proteome</keyword>
<evidence type="ECO:0000256" key="1">
    <source>
        <dbReference type="ARBA" id="ARBA00022630"/>
    </source>
</evidence>
<evidence type="ECO:0000313" key="7">
    <source>
        <dbReference type="Proteomes" id="UP001492380"/>
    </source>
</evidence>
<protein>
    <submittedName>
        <fullName evidence="6">FAD binding domain-containing protein</fullName>
    </submittedName>
</protein>
<dbReference type="EMBL" id="JBBWRZ010000004">
    <property type="protein sequence ID" value="KAK8237990.1"/>
    <property type="molecule type" value="Genomic_DNA"/>
</dbReference>
<dbReference type="Gene3D" id="3.50.50.60">
    <property type="entry name" value="FAD/NAD(P)-binding domain"/>
    <property type="match status" value="1"/>
</dbReference>
<gene>
    <name evidence="6" type="ORF">HDK90DRAFT_210322</name>
</gene>
<dbReference type="PROSITE" id="PS51257">
    <property type="entry name" value="PROKAR_LIPOPROTEIN"/>
    <property type="match status" value="1"/>
</dbReference>
<proteinExistence type="predicted"/>
<dbReference type="SUPFAM" id="SSF51905">
    <property type="entry name" value="FAD/NAD(P)-binding domain"/>
    <property type="match status" value="1"/>
</dbReference>
<keyword evidence="2" id="KW-0274">FAD</keyword>
<organism evidence="6 7">
    <name type="scientific">Phyllosticta capitalensis</name>
    <dbReference type="NCBI Taxonomy" id="121624"/>
    <lineage>
        <taxon>Eukaryota</taxon>
        <taxon>Fungi</taxon>
        <taxon>Dikarya</taxon>
        <taxon>Ascomycota</taxon>
        <taxon>Pezizomycotina</taxon>
        <taxon>Dothideomycetes</taxon>
        <taxon>Dothideomycetes incertae sedis</taxon>
        <taxon>Botryosphaeriales</taxon>
        <taxon>Phyllostictaceae</taxon>
        <taxon>Phyllosticta</taxon>
    </lineage>
</organism>
<keyword evidence="3" id="KW-0560">Oxidoreductase</keyword>
<dbReference type="Gene3D" id="3.40.30.120">
    <property type="match status" value="1"/>
</dbReference>
<dbReference type="InterPro" id="IPR002938">
    <property type="entry name" value="FAD-bd"/>
</dbReference>
<comment type="caution">
    <text evidence="6">The sequence shown here is derived from an EMBL/GenBank/DDBJ whole genome shotgun (WGS) entry which is preliminary data.</text>
</comment>
<name>A0ABR1YSM8_9PEZI</name>
<evidence type="ECO:0000256" key="3">
    <source>
        <dbReference type="ARBA" id="ARBA00023002"/>
    </source>
</evidence>
<dbReference type="Proteomes" id="UP001492380">
    <property type="component" value="Unassembled WGS sequence"/>
</dbReference>
<dbReference type="Pfam" id="PF01494">
    <property type="entry name" value="FAD_binding_3"/>
    <property type="match status" value="1"/>
</dbReference>
<evidence type="ECO:0000313" key="6">
    <source>
        <dbReference type="EMBL" id="KAK8237990.1"/>
    </source>
</evidence>